<dbReference type="Proteomes" id="UP000033636">
    <property type="component" value="Unassembled WGS sequence"/>
</dbReference>
<evidence type="ECO:0000313" key="2">
    <source>
        <dbReference type="Proteomes" id="UP000033636"/>
    </source>
</evidence>
<organism evidence="1 2">
    <name type="scientific">Thermoproteus sp. AZ2</name>
    <dbReference type="NCBI Taxonomy" id="1609232"/>
    <lineage>
        <taxon>Archaea</taxon>
        <taxon>Thermoproteota</taxon>
        <taxon>Thermoprotei</taxon>
        <taxon>Thermoproteales</taxon>
        <taxon>Thermoproteaceae</taxon>
        <taxon>Thermoproteus</taxon>
    </lineage>
</organism>
<protein>
    <submittedName>
        <fullName evidence="1">S9 family peptidase</fullName>
    </submittedName>
</protein>
<reference evidence="1" key="1">
    <citation type="submission" date="2024-07" db="EMBL/GenBank/DDBJ databases">
        <title>Metagenome and Metagenome-Assembled Genomes of Archaea from a hot spring from the geothermal field of Los Azufres, Mexico.</title>
        <authorList>
            <person name="Marin-Paredes R."/>
            <person name="Martinez-Romero E."/>
            <person name="Servin-Garciduenas L.E."/>
        </authorList>
    </citation>
    <scope>NUCLEOTIDE SEQUENCE</scope>
</reference>
<accession>A0ACC6V0K0</accession>
<sequence length="636" mass="71882">MARTLDVEDLANIRLVSNPAVAGSTGYFVVTRINLEKDRYESSIWSVDLSTGELRAVTKGPSDTAPLPSPKGSKLAFLSRRGLRKRERGVRLWVLERGGEPRPLAYFPLGVLDMAWAPDESKLAVAAYEGRPEDDVKHVERLPIWINDFGYAYNVESHLYLVDAYSGAVVKITEGWAKVKHVAWSPDGRYIAYTVARDELRPYLVDLMIYDVASGQHKVLASGLASDHHVAWGPGSDAVAIIGHKMPRGFSSHNRVYVYWLDGTERCLTCGFDRNAVNTLNSDVRGPSMAPAIRWVDGWIYFIATVGGYAELYSVDLEGRVERVIGGEGVVDEFAIGEDGAILYTYMEPTAPKELYLYMDGSSRRLTAFNDLFLSRIKLSRPQRFSFRASDGVEVEGWALTPPEKAGEKTPWVLYIHGGPKTAWGYSFMFEFQLLAAKGFAVVYINPRGSDGYSEEFADIRCKYGERDFQDLMEAVDKALEAFPELDRERAAVMGGSYGGYMTNWIITRTDRFKAAITQRSICDWVSMYSTTDIGWYFVEDQICCTPWKNREKCLEKSPIYYVGGVKTPTLVVHSIEDYRTWLDQGIAFFTALRLRGVEARLVMFPGESHELTRKGRPKHRVEDLREKIDWLKRHL</sequence>
<gene>
    <name evidence="1" type="ORF">TU35_003505</name>
</gene>
<proteinExistence type="predicted"/>
<evidence type="ECO:0000313" key="1">
    <source>
        <dbReference type="EMBL" id="MFB6490306.1"/>
    </source>
</evidence>
<name>A0ACC6V0K0_9CREN</name>
<dbReference type="EMBL" id="JZWT02000007">
    <property type="protein sequence ID" value="MFB6490306.1"/>
    <property type="molecule type" value="Genomic_DNA"/>
</dbReference>
<comment type="caution">
    <text evidence="1">The sequence shown here is derived from an EMBL/GenBank/DDBJ whole genome shotgun (WGS) entry which is preliminary data.</text>
</comment>